<dbReference type="AlphaFoldDB" id="E3QS79"/>
<protein>
    <recommendedName>
        <fullName evidence="4">Terpene synthase</fullName>
        <ecNumber evidence="4">4.2.3.-</ecNumber>
    </recommendedName>
</protein>
<dbReference type="GO" id="GO:0046872">
    <property type="term" value="F:metal ion binding"/>
    <property type="evidence" value="ECO:0007669"/>
    <property type="project" value="UniProtKB-KW"/>
</dbReference>
<evidence type="ECO:0000256" key="3">
    <source>
        <dbReference type="ARBA" id="ARBA00022842"/>
    </source>
</evidence>
<evidence type="ECO:0000313" key="6">
    <source>
        <dbReference type="Proteomes" id="UP000008782"/>
    </source>
</evidence>
<dbReference type="RefSeq" id="XP_008097838.1">
    <property type="nucleotide sequence ID" value="XM_008099647.1"/>
</dbReference>
<dbReference type="GO" id="GO:0008299">
    <property type="term" value="P:isoprenoid biosynthetic process"/>
    <property type="evidence" value="ECO:0007669"/>
    <property type="project" value="UniProtKB-ARBA"/>
</dbReference>
<dbReference type="GO" id="GO:0010333">
    <property type="term" value="F:terpene synthase activity"/>
    <property type="evidence" value="ECO:0007669"/>
    <property type="project" value="InterPro"/>
</dbReference>
<dbReference type="OrthoDB" id="2861623at2759"/>
<evidence type="ECO:0000313" key="5">
    <source>
        <dbReference type="EMBL" id="EFQ33818.1"/>
    </source>
</evidence>
<dbReference type="EC" id="4.2.3.-" evidence="4"/>
<dbReference type="VEuPathDB" id="FungiDB:GLRG_08962"/>
<dbReference type="PANTHER" id="PTHR35201:SF4">
    <property type="entry name" value="BETA-PINACENE SYNTHASE-RELATED"/>
    <property type="match status" value="1"/>
</dbReference>
<keyword evidence="4" id="KW-0456">Lyase</keyword>
<sequence>MQKIVNACDFSYFCSVAAPDAPEGRLQTMCDWGNWVFPFDDMFDSGHLRSDLETSRQVLGSLMSNMLGKGCDIGTKLPVVQVHDDIFRRLSEVGLTYAGVQRRLAKSMELYAEGVARHVETFTSHRIPSLQDMLQTRRLSVGVAPLYHLVEYAHSLQLPDEVFEDPAIQALERLGADFVILSNDILSYRKEESEGCPFNMVAASQMNGNSAQEAFDIVGSLLEESYIEWDEVISRMPCWDVDVDSEVERYIKGIQNVVQANIGWSFHLKKDLGADGPQVRKTWRIDVLVNPPYLSNPGEADY</sequence>
<evidence type="ECO:0000256" key="2">
    <source>
        <dbReference type="ARBA" id="ARBA00006333"/>
    </source>
</evidence>
<comment type="cofactor">
    <cofactor evidence="1 4">
        <name>Mg(2+)</name>
        <dbReference type="ChEBI" id="CHEBI:18420"/>
    </cofactor>
</comment>
<organism evidence="6">
    <name type="scientific">Colletotrichum graminicola (strain M1.001 / M2 / FGSC 10212)</name>
    <name type="common">Maize anthracnose fungus</name>
    <name type="synonym">Glomerella graminicola</name>
    <dbReference type="NCBI Taxonomy" id="645133"/>
    <lineage>
        <taxon>Eukaryota</taxon>
        <taxon>Fungi</taxon>
        <taxon>Dikarya</taxon>
        <taxon>Ascomycota</taxon>
        <taxon>Pezizomycotina</taxon>
        <taxon>Sordariomycetes</taxon>
        <taxon>Hypocreomycetidae</taxon>
        <taxon>Glomerellales</taxon>
        <taxon>Glomerellaceae</taxon>
        <taxon>Colletotrichum</taxon>
        <taxon>Colletotrichum graminicola species complex</taxon>
    </lineage>
</organism>
<evidence type="ECO:0000256" key="4">
    <source>
        <dbReference type="RuleBase" id="RU366034"/>
    </source>
</evidence>
<gene>
    <name evidence="5" type="ORF">GLRG_08962</name>
</gene>
<proteinExistence type="inferred from homology"/>
<dbReference type="InterPro" id="IPR034686">
    <property type="entry name" value="Terpene_cyclase-like_2"/>
</dbReference>
<dbReference type="SUPFAM" id="SSF48576">
    <property type="entry name" value="Terpenoid synthases"/>
    <property type="match status" value="1"/>
</dbReference>
<comment type="similarity">
    <text evidence="2 4">Belongs to the terpene synthase family.</text>
</comment>
<name>E3QS79_COLGM</name>
<dbReference type="PANTHER" id="PTHR35201">
    <property type="entry name" value="TERPENE SYNTHASE"/>
    <property type="match status" value="1"/>
</dbReference>
<accession>E3QS79</accession>
<evidence type="ECO:0000256" key="1">
    <source>
        <dbReference type="ARBA" id="ARBA00001946"/>
    </source>
</evidence>
<dbReference type="GeneID" id="24414327"/>
<dbReference type="eggNOG" id="ENOG502S2X0">
    <property type="taxonomic scope" value="Eukaryota"/>
</dbReference>
<dbReference type="STRING" id="645133.E3QS79"/>
<dbReference type="InterPro" id="IPR008949">
    <property type="entry name" value="Isoprenoid_synthase_dom_sf"/>
</dbReference>
<dbReference type="Proteomes" id="UP000008782">
    <property type="component" value="Unassembled WGS sequence"/>
</dbReference>
<dbReference type="HOGENOM" id="CLU_042538_0_0_1"/>
<dbReference type="Pfam" id="PF19086">
    <property type="entry name" value="Terpene_syn_C_2"/>
    <property type="match status" value="1"/>
</dbReference>
<keyword evidence="4" id="KW-0479">Metal-binding</keyword>
<dbReference type="Gene3D" id="1.10.600.10">
    <property type="entry name" value="Farnesyl Diphosphate Synthase"/>
    <property type="match status" value="1"/>
</dbReference>
<keyword evidence="6" id="KW-1185">Reference proteome</keyword>
<reference evidence="6" key="1">
    <citation type="journal article" date="2012" name="Nat. Genet.">
        <title>Lifestyle transitions in plant pathogenic Colletotrichum fungi deciphered by genome and transcriptome analyses.</title>
        <authorList>
            <person name="O'Connell R.J."/>
            <person name="Thon M.R."/>
            <person name="Hacquard S."/>
            <person name="Amyotte S.G."/>
            <person name="Kleemann J."/>
            <person name="Torres M.F."/>
            <person name="Damm U."/>
            <person name="Buiate E.A."/>
            <person name="Epstein L."/>
            <person name="Alkan N."/>
            <person name="Altmueller J."/>
            <person name="Alvarado-Balderrama L."/>
            <person name="Bauser C.A."/>
            <person name="Becker C."/>
            <person name="Birren B.W."/>
            <person name="Chen Z."/>
            <person name="Choi J."/>
            <person name="Crouch J.A."/>
            <person name="Duvick J.P."/>
            <person name="Farman M.A."/>
            <person name="Gan P."/>
            <person name="Heiman D."/>
            <person name="Henrissat B."/>
            <person name="Howard R.J."/>
            <person name="Kabbage M."/>
            <person name="Koch C."/>
            <person name="Kracher B."/>
            <person name="Kubo Y."/>
            <person name="Law A.D."/>
            <person name="Lebrun M.-H."/>
            <person name="Lee Y.-H."/>
            <person name="Miyara I."/>
            <person name="Moore N."/>
            <person name="Neumann U."/>
            <person name="Nordstroem K."/>
            <person name="Panaccione D.G."/>
            <person name="Panstruga R."/>
            <person name="Place M."/>
            <person name="Proctor R.H."/>
            <person name="Prusky D."/>
            <person name="Rech G."/>
            <person name="Reinhardt R."/>
            <person name="Rollins J.A."/>
            <person name="Rounsley S."/>
            <person name="Schardl C.L."/>
            <person name="Schwartz D.C."/>
            <person name="Shenoy N."/>
            <person name="Shirasu K."/>
            <person name="Sikhakolli U.R."/>
            <person name="Stueber K."/>
            <person name="Sukno S.A."/>
            <person name="Sweigard J.A."/>
            <person name="Takano Y."/>
            <person name="Takahara H."/>
            <person name="Trail F."/>
            <person name="van der Does H.C."/>
            <person name="Voll L.M."/>
            <person name="Will I."/>
            <person name="Young S."/>
            <person name="Zeng Q."/>
            <person name="Zhang J."/>
            <person name="Zhou S."/>
            <person name="Dickman M.B."/>
            <person name="Schulze-Lefert P."/>
            <person name="Ver Loren van Themaat E."/>
            <person name="Ma L.-J."/>
            <person name="Vaillancourt L.J."/>
        </authorList>
    </citation>
    <scope>NUCLEOTIDE SEQUENCE [LARGE SCALE GENOMIC DNA]</scope>
    <source>
        <strain evidence="6">M1.001 / M2 / FGSC 10212</strain>
    </source>
</reference>
<dbReference type="EMBL" id="GG697373">
    <property type="protein sequence ID" value="EFQ33818.1"/>
    <property type="molecule type" value="Genomic_DNA"/>
</dbReference>
<keyword evidence="3 4" id="KW-0460">Magnesium</keyword>